<gene>
    <name evidence="1" type="ORF">KY290_005500</name>
</gene>
<dbReference type="EMBL" id="JAIVGD010000002">
    <property type="protein sequence ID" value="KAH0779073.1"/>
    <property type="molecule type" value="Genomic_DNA"/>
</dbReference>
<organism evidence="1 2">
    <name type="scientific">Solanum tuberosum</name>
    <name type="common">Potato</name>
    <dbReference type="NCBI Taxonomy" id="4113"/>
    <lineage>
        <taxon>Eukaryota</taxon>
        <taxon>Viridiplantae</taxon>
        <taxon>Streptophyta</taxon>
        <taxon>Embryophyta</taxon>
        <taxon>Tracheophyta</taxon>
        <taxon>Spermatophyta</taxon>
        <taxon>Magnoliopsida</taxon>
        <taxon>eudicotyledons</taxon>
        <taxon>Gunneridae</taxon>
        <taxon>Pentapetalae</taxon>
        <taxon>asterids</taxon>
        <taxon>lamiids</taxon>
        <taxon>Solanales</taxon>
        <taxon>Solanaceae</taxon>
        <taxon>Solanoideae</taxon>
        <taxon>Solaneae</taxon>
        <taxon>Solanum</taxon>
    </lineage>
</organism>
<comment type="caution">
    <text evidence="1">The sequence shown here is derived from an EMBL/GenBank/DDBJ whole genome shotgun (WGS) entry which is preliminary data.</text>
</comment>
<keyword evidence="2" id="KW-1185">Reference proteome</keyword>
<name>A0ABQ7WEE8_SOLTU</name>
<evidence type="ECO:0000313" key="2">
    <source>
        <dbReference type="Proteomes" id="UP000826656"/>
    </source>
</evidence>
<reference evidence="1 2" key="1">
    <citation type="journal article" date="2021" name="bioRxiv">
        <title>Chromosome-scale and haplotype-resolved genome assembly of a tetraploid potato cultivar.</title>
        <authorList>
            <person name="Sun H."/>
            <person name="Jiao W.-B."/>
            <person name="Krause K."/>
            <person name="Campoy J.A."/>
            <person name="Goel M."/>
            <person name="Folz-Donahue K."/>
            <person name="Kukat C."/>
            <person name="Huettel B."/>
            <person name="Schneeberger K."/>
        </authorList>
    </citation>
    <scope>NUCLEOTIDE SEQUENCE [LARGE SCALE GENOMIC DNA]</scope>
    <source>
        <strain evidence="1">SolTubOtavaFocal</strain>
        <tissue evidence="1">Leaves</tissue>
    </source>
</reference>
<protein>
    <submittedName>
        <fullName evidence="1">Uncharacterized protein</fullName>
    </submittedName>
</protein>
<dbReference type="PANTHER" id="PTHR34222:SF97">
    <property type="entry name" value="CATALYTIC REGION, PUTATIVE-RELATED"/>
    <property type="match status" value="1"/>
</dbReference>
<dbReference type="PANTHER" id="PTHR34222">
    <property type="entry name" value="GAG_PRE-INTEGRS DOMAIN-CONTAINING PROTEIN"/>
    <property type="match status" value="1"/>
</dbReference>
<dbReference type="Proteomes" id="UP000826656">
    <property type="component" value="Unassembled WGS sequence"/>
</dbReference>
<evidence type="ECO:0000313" key="1">
    <source>
        <dbReference type="EMBL" id="KAH0779073.1"/>
    </source>
</evidence>
<accession>A0ABQ7WEE8</accession>
<proteinExistence type="predicted"/>
<sequence length="92" mass="10935">MEEGYCSATLVVVLVKMEESRMHQMPRLFGWIYKNDLQRLKNLWEEFEALVPAPTCNCAKSKEYVLHLQQLKLFQFLMGLNESYIQARYLDD</sequence>